<feature type="domain" description="DUF7788" evidence="3">
    <location>
        <begin position="555"/>
        <end position="786"/>
    </location>
</feature>
<dbReference type="InterPro" id="IPR056690">
    <property type="entry name" value="DUF7788"/>
</dbReference>
<organism evidence="4 5">
    <name type="scientific">Trichophyton tonsurans (strain CBS 112818)</name>
    <name type="common">Scalp ringworm fungus</name>
    <dbReference type="NCBI Taxonomy" id="647933"/>
    <lineage>
        <taxon>Eukaryota</taxon>
        <taxon>Fungi</taxon>
        <taxon>Dikarya</taxon>
        <taxon>Ascomycota</taxon>
        <taxon>Pezizomycotina</taxon>
        <taxon>Eurotiomycetes</taxon>
        <taxon>Eurotiomycetidae</taxon>
        <taxon>Onygenales</taxon>
        <taxon>Arthrodermataceae</taxon>
        <taxon>Trichophyton</taxon>
    </lineage>
</organism>
<dbReference type="Pfam" id="PF11443">
    <property type="entry name" value="DUF2828"/>
    <property type="match status" value="1"/>
</dbReference>
<gene>
    <name evidence="4" type="ORF">TESG_07874</name>
</gene>
<dbReference type="AlphaFoldDB" id="F2SAH1"/>
<sequence length="798" mass="89317">MEGQKTKKTTSMDSSFPVLLPEDPTIHLEPAEFRERIFASVAKEVKSKENLKTTDSNSVLSAQTAPKATETISAAQSSHDSSGNAFVDALVQEAGNPGAQKVSLEELDAKNLALTDNAGVTHASTESHLVDLFHTLDGEPNEEKLTTLEPLLEKAWADDALITLKIIWNCRSIHLGKGERSMFYVALGWLKDNHPQTLLTNLPWITRSVIEKVPQKKCTEDETPVVIENQTLGVDDYEVVHGVSHGYWKDLLNLLALSANDQLGIKNPESVLKNRTKAPQETLERLDIELPLRAKKIKVSAMDVNEKRAYLEIPREDRMQEAKKIISVQKEASKKRKRARETSHHEKLLKKFESDSFHRALHNTIARMFADQLRKDKILLEGGSKQQLKEISLCAKWAPSLERFHDKQTLIATTIAELLFPAENIKKEGDPRETYLKRAREQYRASFLSPLRKALQVLERDISANNFTSLNYAQVPSLAMDLYKKLFAKKDHDNFLKYLLDVQAGKQTISGSVLMPGPLVHQWIRSRNDEIARLTLNSQWETLIQRIKDSGSLSDSIAVCDVSGSMMSLPVNGATMYENAIGLSLVLSTVTKAPFGGKMITFSESPRIVTINEDGIKSSFVEQVDKVQNMPAGFNTDFLAVFTKAILPLAIKNEVKPEDMVKRVFVFSDMQFDEARGNADPWATHYRIIEKEYKAAGYEVPELIFWDLSQRKTGSAPVTQDMPGTALVGGQSQAMLKVFLEGGSFDDGETEEEHEVKGEGEGDDGFEVIQKKKKTVTPLSLVMKAIKHQAYDMLKVVD</sequence>
<dbReference type="OrthoDB" id="1149618at2759"/>
<dbReference type="InterPro" id="IPR058580">
    <property type="entry name" value="DUF2828"/>
</dbReference>
<reference evidence="5" key="1">
    <citation type="journal article" date="2012" name="MBio">
        <title>Comparative genome analysis of Trichophyton rubrum and related dermatophytes reveals candidate genes involved in infection.</title>
        <authorList>
            <person name="Martinez D.A."/>
            <person name="Oliver B.G."/>
            <person name="Graeser Y."/>
            <person name="Goldberg J.M."/>
            <person name="Li W."/>
            <person name="Martinez-Rossi N.M."/>
            <person name="Monod M."/>
            <person name="Shelest E."/>
            <person name="Barton R.C."/>
            <person name="Birch E."/>
            <person name="Brakhage A.A."/>
            <person name="Chen Z."/>
            <person name="Gurr S.J."/>
            <person name="Heiman D."/>
            <person name="Heitman J."/>
            <person name="Kosti I."/>
            <person name="Rossi A."/>
            <person name="Saif S."/>
            <person name="Samalova M."/>
            <person name="Saunders C.W."/>
            <person name="Shea T."/>
            <person name="Summerbell R.C."/>
            <person name="Xu J."/>
            <person name="Young S."/>
            <person name="Zeng Q."/>
            <person name="Birren B.W."/>
            <person name="Cuomo C.A."/>
            <person name="White T.C."/>
        </authorList>
    </citation>
    <scope>NUCLEOTIDE SEQUENCE [LARGE SCALE GENOMIC DNA]</scope>
    <source>
        <strain evidence="5">CBS 112818</strain>
    </source>
</reference>
<evidence type="ECO:0008006" key="6">
    <source>
        <dbReference type="Google" id="ProtNLM"/>
    </source>
</evidence>
<dbReference type="HOGENOM" id="CLU_011744_0_0_1"/>
<evidence type="ECO:0000259" key="3">
    <source>
        <dbReference type="Pfam" id="PF25043"/>
    </source>
</evidence>
<dbReference type="Proteomes" id="UP000009172">
    <property type="component" value="Unassembled WGS sequence"/>
</dbReference>
<protein>
    <recommendedName>
        <fullName evidence="6">DUF2828 domain-containing protein</fullName>
    </recommendedName>
</protein>
<dbReference type="Pfam" id="PF25043">
    <property type="entry name" value="DUF7788"/>
    <property type="match status" value="1"/>
</dbReference>
<dbReference type="Gene3D" id="3.40.50.410">
    <property type="entry name" value="von Willebrand factor, type A domain"/>
    <property type="match status" value="1"/>
</dbReference>
<evidence type="ECO:0000256" key="1">
    <source>
        <dbReference type="SAM" id="MobiDB-lite"/>
    </source>
</evidence>
<proteinExistence type="predicted"/>
<dbReference type="PIRSF" id="PIRSF015417">
    <property type="entry name" value="T31B5_30_vWA"/>
    <property type="match status" value="1"/>
</dbReference>
<feature type="region of interest" description="Disordered" evidence="1">
    <location>
        <begin position="746"/>
        <end position="765"/>
    </location>
</feature>
<dbReference type="PANTHER" id="PTHR31373">
    <property type="entry name" value="OS06G0652100 PROTEIN"/>
    <property type="match status" value="1"/>
</dbReference>
<dbReference type="InterPro" id="IPR036465">
    <property type="entry name" value="vWFA_dom_sf"/>
</dbReference>
<dbReference type="PANTHER" id="PTHR31373:SF27">
    <property type="entry name" value="TROVE DOMAIN-CONTAINING PROTEIN"/>
    <property type="match status" value="1"/>
</dbReference>
<accession>F2SAH1</accession>
<dbReference type="InterPro" id="IPR011205">
    <property type="entry name" value="UCP015417_vWA"/>
</dbReference>
<feature type="domain" description="DUF2828" evidence="2">
    <location>
        <begin position="115"/>
        <end position="553"/>
    </location>
</feature>
<evidence type="ECO:0000259" key="2">
    <source>
        <dbReference type="Pfam" id="PF11443"/>
    </source>
</evidence>
<dbReference type="EMBL" id="GG698544">
    <property type="protein sequence ID" value="EGE00571.1"/>
    <property type="molecule type" value="Genomic_DNA"/>
</dbReference>
<name>F2SAH1_TRIT1</name>
<keyword evidence="5" id="KW-1185">Reference proteome</keyword>
<evidence type="ECO:0000313" key="4">
    <source>
        <dbReference type="EMBL" id="EGE00571.1"/>
    </source>
</evidence>
<evidence type="ECO:0000313" key="5">
    <source>
        <dbReference type="Proteomes" id="UP000009172"/>
    </source>
</evidence>